<dbReference type="PANTHER" id="PTHR23517:SF2">
    <property type="entry name" value="MULTIDRUG RESISTANCE PROTEIN MDTH"/>
    <property type="match status" value="1"/>
</dbReference>
<evidence type="ECO:0000259" key="8">
    <source>
        <dbReference type="PROSITE" id="PS50850"/>
    </source>
</evidence>
<sequence length="415" mass="42611">MARLLPDHGVARTLTLATFVNTLGNGLWGTISALYLHKVIGLSFGQIGIALTAAALVTFVAAAPMGYLADRIGPRGMQVGFLLGQAACAGALLAVRSFPAFLVVAVLSAVADAGTRGARGALIAGAIPAEQRVRTRAFLRATTNLGLSLGAAAAGVGLAVDRPAWYLALIAGDALSYLIAAALCVRLPRVPPVPHEPGAPRLVALRDRPFLACTLLDGVMSIHFDIIEIALPLWIVAHTSAPAWMVAATLLINTTMVVLLQVRASRGTEELTAAARASRVGGLLIGGACLFYAGSAGVSTGMAIALLAVGSLVHVLGELRQSAAGWGISFGLAPEHAQGQYQGAYAMGFQLGHLVAPLLLTTVVLGLGRLGWVLLAVLFVATGAAVPPVVAWASRRMVERRCAPSAPENTSVLAG</sequence>
<dbReference type="InterPro" id="IPR020846">
    <property type="entry name" value="MFS_dom"/>
</dbReference>
<comment type="subcellular location">
    <subcellularLocation>
        <location evidence="1">Cell membrane</location>
        <topology evidence="1">Multi-pass membrane protein</topology>
    </subcellularLocation>
</comment>
<reference evidence="10" key="1">
    <citation type="journal article" date="2019" name="Int. J. Syst. Evol. Microbiol.">
        <title>The Global Catalogue of Microorganisms (GCM) 10K type strain sequencing project: providing services to taxonomists for standard genome sequencing and annotation.</title>
        <authorList>
            <consortium name="The Broad Institute Genomics Platform"/>
            <consortium name="The Broad Institute Genome Sequencing Center for Infectious Disease"/>
            <person name="Wu L."/>
            <person name="Ma J."/>
        </authorList>
    </citation>
    <scope>NUCLEOTIDE SEQUENCE [LARGE SCALE GENOMIC DNA]</scope>
    <source>
        <strain evidence="10">JCM 13249</strain>
    </source>
</reference>
<keyword evidence="3" id="KW-1003">Cell membrane</keyword>
<dbReference type="Gene3D" id="1.20.1250.20">
    <property type="entry name" value="MFS general substrate transporter like domains"/>
    <property type="match status" value="1"/>
</dbReference>
<evidence type="ECO:0000313" key="9">
    <source>
        <dbReference type="EMBL" id="GAA1758628.1"/>
    </source>
</evidence>
<feature type="transmembrane region" description="Helical" evidence="7">
    <location>
        <begin position="165"/>
        <end position="188"/>
    </location>
</feature>
<organism evidence="9 10">
    <name type="scientific">Luedemannella helvata</name>
    <dbReference type="NCBI Taxonomy" id="349315"/>
    <lineage>
        <taxon>Bacteria</taxon>
        <taxon>Bacillati</taxon>
        <taxon>Actinomycetota</taxon>
        <taxon>Actinomycetes</taxon>
        <taxon>Micromonosporales</taxon>
        <taxon>Micromonosporaceae</taxon>
        <taxon>Luedemannella</taxon>
    </lineage>
</organism>
<evidence type="ECO:0000256" key="4">
    <source>
        <dbReference type="ARBA" id="ARBA00022692"/>
    </source>
</evidence>
<keyword evidence="4 7" id="KW-0812">Transmembrane</keyword>
<feature type="transmembrane region" description="Helical" evidence="7">
    <location>
        <begin position="14"/>
        <end position="36"/>
    </location>
</feature>
<feature type="domain" description="Major facilitator superfamily (MFS) profile" evidence="8">
    <location>
        <begin position="10"/>
        <end position="399"/>
    </location>
</feature>
<dbReference type="Pfam" id="PF07690">
    <property type="entry name" value="MFS_1"/>
    <property type="match status" value="1"/>
</dbReference>
<dbReference type="InterPro" id="IPR036259">
    <property type="entry name" value="MFS_trans_sf"/>
</dbReference>
<evidence type="ECO:0000256" key="2">
    <source>
        <dbReference type="ARBA" id="ARBA00022448"/>
    </source>
</evidence>
<gene>
    <name evidence="9" type="ORF">GCM10009681_32310</name>
</gene>
<protein>
    <submittedName>
        <fullName evidence="9">MFS transporter</fullName>
    </submittedName>
</protein>
<dbReference type="InterPro" id="IPR050171">
    <property type="entry name" value="MFS_Transporters"/>
</dbReference>
<comment type="caution">
    <text evidence="9">The sequence shown here is derived from an EMBL/GenBank/DDBJ whole genome shotgun (WGS) entry which is preliminary data.</text>
</comment>
<proteinExistence type="predicted"/>
<dbReference type="EMBL" id="BAAALS010000014">
    <property type="protein sequence ID" value="GAA1758628.1"/>
    <property type="molecule type" value="Genomic_DNA"/>
</dbReference>
<feature type="transmembrane region" description="Helical" evidence="7">
    <location>
        <begin position="48"/>
        <end position="69"/>
    </location>
</feature>
<keyword evidence="10" id="KW-1185">Reference proteome</keyword>
<evidence type="ECO:0000256" key="7">
    <source>
        <dbReference type="SAM" id="Phobius"/>
    </source>
</evidence>
<feature type="transmembrane region" description="Helical" evidence="7">
    <location>
        <begin position="209"/>
        <end position="235"/>
    </location>
</feature>
<dbReference type="PANTHER" id="PTHR23517">
    <property type="entry name" value="RESISTANCE PROTEIN MDTM, PUTATIVE-RELATED-RELATED"/>
    <property type="match status" value="1"/>
</dbReference>
<evidence type="ECO:0000256" key="3">
    <source>
        <dbReference type="ARBA" id="ARBA00022475"/>
    </source>
</evidence>
<dbReference type="PROSITE" id="PS50850">
    <property type="entry name" value="MFS"/>
    <property type="match status" value="1"/>
</dbReference>
<feature type="transmembrane region" description="Helical" evidence="7">
    <location>
        <begin position="370"/>
        <end position="393"/>
    </location>
</feature>
<dbReference type="Proteomes" id="UP001500655">
    <property type="component" value="Unassembled WGS sequence"/>
</dbReference>
<name>A0ABN2KKI8_9ACTN</name>
<feature type="transmembrane region" description="Helical" evidence="7">
    <location>
        <begin position="81"/>
        <end position="110"/>
    </location>
</feature>
<keyword evidence="2" id="KW-0813">Transport</keyword>
<dbReference type="InterPro" id="IPR011701">
    <property type="entry name" value="MFS"/>
</dbReference>
<keyword evidence="6 7" id="KW-0472">Membrane</keyword>
<feature type="transmembrane region" description="Helical" evidence="7">
    <location>
        <begin position="137"/>
        <end position="159"/>
    </location>
</feature>
<feature type="transmembrane region" description="Helical" evidence="7">
    <location>
        <begin position="241"/>
        <end position="262"/>
    </location>
</feature>
<accession>A0ABN2KKI8</accession>
<evidence type="ECO:0000256" key="6">
    <source>
        <dbReference type="ARBA" id="ARBA00023136"/>
    </source>
</evidence>
<keyword evidence="5 7" id="KW-1133">Transmembrane helix</keyword>
<evidence type="ECO:0000313" key="10">
    <source>
        <dbReference type="Proteomes" id="UP001500655"/>
    </source>
</evidence>
<evidence type="ECO:0000256" key="1">
    <source>
        <dbReference type="ARBA" id="ARBA00004651"/>
    </source>
</evidence>
<dbReference type="SUPFAM" id="SSF103473">
    <property type="entry name" value="MFS general substrate transporter"/>
    <property type="match status" value="1"/>
</dbReference>
<evidence type="ECO:0000256" key="5">
    <source>
        <dbReference type="ARBA" id="ARBA00022989"/>
    </source>
</evidence>
<feature type="transmembrane region" description="Helical" evidence="7">
    <location>
        <begin position="283"/>
        <end position="309"/>
    </location>
</feature>